<reference evidence="3" key="1">
    <citation type="submission" date="2012-03" db="EMBL/GenBank/DDBJ databases">
        <title>Complete sequence of chromosome of Deinococcus peraridilitoris DSM 19664.</title>
        <authorList>
            <person name="Lucas S."/>
            <person name="Copeland A."/>
            <person name="Lapidus A."/>
            <person name="Glavina del Rio T."/>
            <person name="Dalin E."/>
            <person name="Tice H."/>
            <person name="Bruce D."/>
            <person name="Goodwin L."/>
            <person name="Pitluck S."/>
            <person name="Peters L."/>
            <person name="Mikhailova N."/>
            <person name="Lu M."/>
            <person name="Kyrpides N."/>
            <person name="Mavromatis K."/>
            <person name="Ivanova N."/>
            <person name="Brettin T."/>
            <person name="Detter J.C."/>
            <person name="Han C."/>
            <person name="Larimer F."/>
            <person name="Land M."/>
            <person name="Hauser L."/>
            <person name="Markowitz V."/>
            <person name="Cheng J.-F."/>
            <person name="Hugenholtz P."/>
            <person name="Woyke T."/>
            <person name="Wu D."/>
            <person name="Pukall R."/>
            <person name="Steenblock K."/>
            <person name="Brambilla E."/>
            <person name="Klenk H.-P."/>
            <person name="Eisen J.A."/>
        </authorList>
    </citation>
    <scope>NUCLEOTIDE SEQUENCE [LARGE SCALE GENOMIC DNA]</scope>
    <source>
        <strain evidence="3">DSM 19664 / LMG 22246 / CIP 109416 / KR-200</strain>
    </source>
</reference>
<name>K9ZZQ6_DEIPD</name>
<keyword evidence="3" id="KW-1185">Reference proteome</keyword>
<feature type="compositionally biased region" description="Basic and acidic residues" evidence="1">
    <location>
        <begin position="60"/>
        <end position="95"/>
    </location>
</feature>
<dbReference type="AlphaFoldDB" id="K9ZZQ6"/>
<sequence length="95" mass="10635">MKRAAHSLIILAAVLNFIAFTLTGERIPVYVAFVALLLLLVIPQGDGSSRSTDEQPYETTTEREAREAEELELLTRAEEREAAQQHSHDRNDGRS</sequence>
<dbReference type="HOGENOM" id="CLU_2368196_0_0_0"/>
<evidence type="ECO:0000313" key="3">
    <source>
        <dbReference type="Proteomes" id="UP000010467"/>
    </source>
</evidence>
<dbReference type="KEGG" id="dpd:Deipe_1557"/>
<feature type="region of interest" description="Disordered" evidence="1">
    <location>
        <begin position="45"/>
        <end position="95"/>
    </location>
</feature>
<proteinExistence type="predicted"/>
<gene>
    <name evidence="2" type="ordered locus">Deipe_1557</name>
</gene>
<dbReference type="RefSeq" id="WP_015235406.1">
    <property type="nucleotide sequence ID" value="NC_019793.1"/>
</dbReference>
<dbReference type="STRING" id="937777.Deipe_1557"/>
<dbReference type="Proteomes" id="UP000010467">
    <property type="component" value="Chromosome"/>
</dbReference>
<accession>K9ZZQ6</accession>
<protein>
    <submittedName>
        <fullName evidence="2">Uncharacterized protein</fullName>
    </submittedName>
</protein>
<dbReference type="EMBL" id="CP003382">
    <property type="protein sequence ID" value="AFZ67098.1"/>
    <property type="molecule type" value="Genomic_DNA"/>
</dbReference>
<organism evidence="2 3">
    <name type="scientific">Deinococcus peraridilitoris (strain DSM 19664 / LMG 22246 / CIP 109416 / KR-200)</name>
    <dbReference type="NCBI Taxonomy" id="937777"/>
    <lineage>
        <taxon>Bacteria</taxon>
        <taxon>Thermotogati</taxon>
        <taxon>Deinococcota</taxon>
        <taxon>Deinococci</taxon>
        <taxon>Deinococcales</taxon>
        <taxon>Deinococcaceae</taxon>
        <taxon>Deinococcus</taxon>
    </lineage>
</organism>
<evidence type="ECO:0000313" key="2">
    <source>
        <dbReference type="EMBL" id="AFZ67098.1"/>
    </source>
</evidence>
<dbReference type="PATRIC" id="fig|937777.3.peg.1559"/>
<evidence type="ECO:0000256" key="1">
    <source>
        <dbReference type="SAM" id="MobiDB-lite"/>
    </source>
</evidence>